<dbReference type="Pfam" id="PF19086">
    <property type="entry name" value="Terpene_syn_C_2"/>
    <property type="match status" value="1"/>
</dbReference>
<dbReference type="SUPFAM" id="SSF48576">
    <property type="entry name" value="Terpenoid synthases"/>
    <property type="match status" value="1"/>
</dbReference>
<proteinExistence type="predicted"/>
<keyword evidence="2" id="KW-1185">Reference proteome</keyword>
<organism evidence="1 2">
    <name type="scientific">Trichoderma citrinoviride</name>
    <dbReference type="NCBI Taxonomy" id="58853"/>
    <lineage>
        <taxon>Eukaryota</taxon>
        <taxon>Fungi</taxon>
        <taxon>Dikarya</taxon>
        <taxon>Ascomycota</taxon>
        <taxon>Pezizomycotina</taxon>
        <taxon>Sordariomycetes</taxon>
        <taxon>Hypocreomycetidae</taxon>
        <taxon>Hypocreales</taxon>
        <taxon>Hypocreaceae</taxon>
        <taxon>Trichoderma</taxon>
    </lineage>
</organism>
<accession>A0A2T4B539</accession>
<protein>
    <submittedName>
        <fullName evidence="1">Terpene synthase</fullName>
    </submittedName>
</protein>
<reference evidence="2" key="1">
    <citation type="submission" date="2016-07" db="EMBL/GenBank/DDBJ databases">
        <title>Multiple horizontal gene transfer events from other fungi enriched the ability of initially mycotrophic Trichoderma (Ascomycota) to feed on dead plant biomass.</title>
        <authorList>
            <consortium name="DOE Joint Genome Institute"/>
            <person name="Atanasova L."/>
            <person name="Chenthamara K."/>
            <person name="Zhang J."/>
            <person name="Grujic M."/>
            <person name="Henrissat B."/>
            <person name="Kuo A."/>
            <person name="Aerts A."/>
            <person name="Salamov A."/>
            <person name="Lipzen A."/>
            <person name="Labutti K."/>
            <person name="Barry K."/>
            <person name="Miao Y."/>
            <person name="Rahimi M.J."/>
            <person name="Shen Q."/>
            <person name="Grigoriev I.V."/>
            <person name="Kubicek C.P."/>
            <person name="Druzhinina I.S."/>
        </authorList>
    </citation>
    <scope>NUCLEOTIDE SEQUENCE [LARGE SCALE GENOMIC DNA]</scope>
    <source>
        <strain evidence="2">TUCIM 6016</strain>
    </source>
</reference>
<dbReference type="Gene3D" id="1.10.600.10">
    <property type="entry name" value="Farnesyl Diphosphate Synthase"/>
    <property type="match status" value="1"/>
</dbReference>
<evidence type="ECO:0000313" key="1">
    <source>
        <dbReference type="EMBL" id="PTB64420.1"/>
    </source>
</evidence>
<name>A0A2T4B539_9HYPO</name>
<sequence length="335" mass="38085">MPFISSQAIFTAALQGQSFRFSGISTLLRAWQHKGFNALYEDADSLATSTILRVDAAAPHMEFGRFVDDRIAALTCLCFPNAPKPQLEALVLFVLWNAYWSGTYDTDEGDLSADFDAAHEWRLKTMRTATRAIRANRDELRHEVDAINSVFFAFGDRYCELEPLTCRSIVLHEIYERIRAYATEQRMKLNETQPGFDEYMELRNRTMNAGALCLLVPFAMAREVPFQISCSWHEVALRKQVKVLLCLLDDPLILAAQLHYEECVLNAVCTLLGPETPLDAVIAQIDQKIQDAIRLFEEAGEKLMDDFKDNEDLYSMARDLVDGYRNIVTGTVVFK</sequence>
<dbReference type="EMBL" id="KZ680217">
    <property type="protein sequence ID" value="PTB64420.1"/>
    <property type="molecule type" value="Genomic_DNA"/>
</dbReference>
<dbReference type="AlphaFoldDB" id="A0A2T4B539"/>
<dbReference type="Proteomes" id="UP000241546">
    <property type="component" value="Unassembled WGS sequence"/>
</dbReference>
<evidence type="ECO:0000313" key="2">
    <source>
        <dbReference type="Proteomes" id="UP000241546"/>
    </source>
</evidence>
<dbReference type="GeneID" id="36602493"/>
<gene>
    <name evidence="1" type="ORF">BBK36DRAFT_1161474</name>
</gene>
<dbReference type="OrthoDB" id="2861623at2759"/>
<dbReference type="RefSeq" id="XP_024747740.1">
    <property type="nucleotide sequence ID" value="XM_024894375.1"/>
</dbReference>
<dbReference type="InterPro" id="IPR008949">
    <property type="entry name" value="Isoprenoid_synthase_dom_sf"/>
</dbReference>